<evidence type="ECO:0000256" key="9">
    <source>
        <dbReference type="ARBA" id="ARBA00023180"/>
    </source>
</evidence>
<keyword evidence="7" id="KW-1133">Transmembrane helix</keyword>
<sequence>MASTANVSASMKWEVVKKSKKPNGSARQQNVKTSAGRKALAESNMPRIDPAPPLKPSETIYESFERMGKKNKEQVPPAPAPEQHPKKPNARKCDKNSPRNEGDKNSQKTGKFKSLEDAMKALNLSTLQQQLEKSQSLFPENPSVWVKDLASYLNYKLQAPEIDPTVSKYSYDYPYCLASKELKSMCKTLLVKSTDSQQQLFDHCINTMLRELDKQPGEALHGYRFCIQAIMLENPKIATQNLASHLELLRSHQNKPVKCLAIMWALGQAGLTDLTEGLKVWFGIMLPVLGTKPLSLYAIGYLERLLMMHANLTKGFGIMGPKDFFPLLDFTFMPKNALSPSLQEQLRLLYPRLKVLAFGAKPESTLHTYFPSFLSRVTHNCPDDMKKEIRKSLPETVQSFKVTNDEMSTSAACSQGVKACNDVCNQLQVKMKGQGFPWSRLVLVALVFAVGFVMHDIRANGSFKVREQRGSDAGVELCFLRGLFENESASCAEN</sequence>
<dbReference type="GO" id="GO:0005794">
    <property type="term" value="C:Golgi apparatus"/>
    <property type="evidence" value="ECO:0007669"/>
    <property type="project" value="TreeGrafter"/>
</dbReference>
<evidence type="ECO:0000256" key="7">
    <source>
        <dbReference type="ARBA" id="ARBA00022989"/>
    </source>
</evidence>
<keyword evidence="8" id="KW-0472">Membrane</keyword>
<evidence type="ECO:0000256" key="10">
    <source>
        <dbReference type="ARBA" id="ARBA00024938"/>
    </source>
</evidence>
<dbReference type="Proteomes" id="UP000289886">
    <property type="component" value="Unassembled WGS sequence"/>
</dbReference>
<dbReference type="PANTHER" id="PTHR13448">
    <property type="entry name" value="TRANSMEMBRANE PROTEIN 214"/>
    <property type="match status" value="1"/>
</dbReference>
<comment type="similarity">
    <text evidence="2">Belongs to the TMEM214 family.</text>
</comment>
<evidence type="ECO:0000256" key="1">
    <source>
        <dbReference type="ARBA" id="ARBA00004477"/>
    </source>
</evidence>
<organism evidence="12 13">
    <name type="scientific">Acipenser ruthenus</name>
    <name type="common">Sterlet sturgeon</name>
    <dbReference type="NCBI Taxonomy" id="7906"/>
    <lineage>
        <taxon>Eukaryota</taxon>
        <taxon>Metazoa</taxon>
        <taxon>Chordata</taxon>
        <taxon>Craniata</taxon>
        <taxon>Vertebrata</taxon>
        <taxon>Euteleostomi</taxon>
        <taxon>Actinopterygii</taxon>
        <taxon>Chondrostei</taxon>
        <taxon>Acipenseriformes</taxon>
        <taxon>Acipenseridae</taxon>
        <taxon>Acipenser</taxon>
    </lineage>
</organism>
<evidence type="ECO:0000256" key="3">
    <source>
        <dbReference type="ARBA" id="ARBA00011720"/>
    </source>
</evidence>
<comment type="caution">
    <text evidence="12">The sequence shown here is derived from an EMBL/GenBank/DDBJ whole genome shotgun (WGS) entry which is preliminary data.</text>
</comment>
<proteinExistence type="inferred from homology"/>
<dbReference type="GO" id="GO:0006915">
    <property type="term" value="P:apoptotic process"/>
    <property type="evidence" value="ECO:0007669"/>
    <property type="project" value="UniProtKB-KW"/>
</dbReference>
<accession>A0A444UHY0</accession>
<keyword evidence="13" id="KW-1185">Reference proteome</keyword>
<evidence type="ECO:0000256" key="6">
    <source>
        <dbReference type="ARBA" id="ARBA00022824"/>
    </source>
</evidence>
<dbReference type="AlphaFoldDB" id="A0A444UHY0"/>
<reference evidence="12 13" key="1">
    <citation type="submission" date="2019-01" db="EMBL/GenBank/DDBJ databases">
        <title>Draft Genome and Complete Hox-Cluster Characterization of the Sterlet Sturgeon (Acipenser ruthenus).</title>
        <authorList>
            <person name="Wei Q."/>
        </authorList>
    </citation>
    <scope>NUCLEOTIDE SEQUENCE [LARGE SCALE GENOMIC DNA]</scope>
    <source>
        <strain evidence="12">WHYD16114868_AA</strain>
        <tissue evidence="12">Blood</tissue>
    </source>
</reference>
<evidence type="ECO:0000256" key="4">
    <source>
        <dbReference type="ARBA" id="ARBA00022692"/>
    </source>
</evidence>
<dbReference type="InterPro" id="IPR019308">
    <property type="entry name" value="TMEM214"/>
</dbReference>
<gene>
    <name evidence="12" type="ORF">EOD39_4515</name>
</gene>
<dbReference type="PANTHER" id="PTHR13448:SF0">
    <property type="entry name" value="TRANSMEMBRANE PROTEIN 214"/>
    <property type="match status" value="1"/>
</dbReference>
<evidence type="ECO:0000256" key="2">
    <source>
        <dbReference type="ARBA" id="ARBA00007984"/>
    </source>
</evidence>
<comment type="subcellular location">
    <subcellularLocation>
        <location evidence="1">Endoplasmic reticulum membrane</location>
        <topology evidence="1">Multi-pass membrane protein</topology>
    </subcellularLocation>
</comment>
<keyword evidence="9" id="KW-0325">Glycoprotein</keyword>
<comment type="function">
    <text evidence="10">Critical mediator, in cooperation with CASP4, of endoplasmic reticulum-stress induced apoptosis. Required or the activation of CASP4 following endoplasmic reticulum stress.</text>
</comment>
<keyword evidence="6" id="KW-0256">Endoplasmic reticulum</keyword>
<name>A0A444UHY0_ACIRT</name>
<keyword evidence="4 12" id="KW-0812">Transmembrane</keyword>
<evidence type="ECO:0000313" key="13">
    <source>
        <dbReference type="Proteomes" id="UP000289886"/>
    </source>
</evidence>
<protein>
    <submittedName>
        <fullName evidence="12">Transmembrane protein 214</fullName>
    </submittedName>
</protein>
<keyword evidence="5" id="KW-0053">Apoptosis</keyword>
<evidence type="ECO:0000256" key="5">
    <source>
        <dbReference type="ARBA" id="ARBA00022703"/>
    </source>
</evidence>
<dbReference type="Pfam" id="PF10151">
    <property type="entry name" value="TMEM214"/>
    <property type="match status" value="1"/>
</dbReference>
<evidence type="ECO:0000256" key="8">
    <source>
        <dbReference type="ARBA" id="ARBA00023136"/>
    </source>
</evidence>
<feature type="compositionally biased region" description="Basic and acidic residues" evidence="11">
    <location>
        <begin position="91"/>
        <end position="106"/>
    </location>
</feature>
<feature type="compositionally biased region" description="Basic and acidic residues" evidence="11">
    <location>
        <begin position="63"/>
        <end position="73"/>
    </location>
</feature>
<feature type="region of interest" description="Disordered" evidence="11">
    <location>
        <begin position="1"/>
        <end position="111"/>
    </location>
</feature>
<comment type="subunit">
    <text evidence="3">Constitutively interacts with CASP4; required for the localization of procaspase 4 to the ER.</text>
</comment>
<evidence type="ECO:0000313" key="12">
    <source>
        <dbReference type="EMBL" id="RXM34796.1"/>
    </source>
</evidence>
<evidence type="ECO:0000256" key="11">
    <source>
        <dbReference type="SAM" id="MobiDB-lite"/>
    </source>
</evidence>
<dbReference type="EMBL" id="SCEB01214537">
    <property type="protein sequence ID" value="RXM34796.1"/>
    <property type="molecule type" value="Genomic_DNA"/>
</dbReference>
<dbReference type="GO" id="GO:0005789">
    <property type="term" value="C:endoplasmic reticulum membrane"/>
    <property type="evidence" value="ECO:0007669"/>
    <property type="project" value="UniProtKB-SubCell"/>
</dbReference>